<dbReference type="InterPro" id="IPR003593">
    <property type="entry name" value="AAA+_ATPase"/>
</dbReference>
<keyword evidence="10" id="KW-0234">DNA repair</keyword>
<dbReference type="AlphaFoldDB" id="A0A0F6TE10"/>
<name>A0A0F6TE10_9CORY</name>
<dbReference type="Gene3D" id="1.10.8.280">
    <property type="entry name" value="ABC transporter ATPase domain-like"/>
    <property type="match status" value="1"/>
</dbReference>
<evidence type="ECO:0000256" key="6">
    <source>
        <dbReference type="ARBA" id="ARBA00022769"/>
    </source>
</evidence>
<keyword evidence="4" id="KW-0547">Nucleotide-binding</keyword>
<dbReference type="EMBL" id="CP011312">
    <property type="protein sequence ID" value="AKE41676.1"/>
    <property type="molecule type" value="Genomic_DNA"/>
</dbReference>
<keyword evidence="9" id="KW-0238">DNA-binding</keyword>
<dbReference type="PANTHER" id="PTHR43152">
    <property type="entry name" value="UVRABC SYSTEM PROTEIN A"/>
    <property type="match status" value="1"/>
</dbReference>
<keyword evidence="7" id="KW-0067">ATP-binding</keyword>
<dbReference type="PANTHER" id="PTHR43152:SF2">
    <property type="entry name" value="DRUG RESISTANCE ABC TRANSPORTER"/>
    <property type="match status" value="1"/>
</dbReference>
<keyword evidence="5" id="KW-0227">DNA damage</keyword>
<dbReference type="GO" id="GO:0003677">
    <property type="term" value="F:DNA binding"/>
    <property type="evidence" value="ECO:0007669"/>
    <property type="project" value="UniProtKB-KW"/>
</dbReference>
<keyword evidence="8" id="KW-0267">Excision nuclease</keyword>
<evidence type="ECO:0000256" key="11">
    <source>
        <dbReference type="ARBA" id="ARBA00038000"/>
    </source>
</evidence>
<feature type="domain" description="ABC transporter" evidence="14">
    <location>
        <begin position="472"/>
        <end position="776"/>
    </location>
</feature>
<keyword evidence="3" id="KW-0677">Repeat</keyword>
<evidence type="ECO:0000256" key="10">
    <source>
        <dbReference type="ARBA" id="ARBA00023204"/>
    </source>
</evidence>
<dbReference type="InterPro" id="IPR027417">
    <property type="entry name" value="P-loop_NTPase"/>
</dbReference>
<dbReference type="SUPFAM" id="SSF52540">
    <property type="entry name" value="P-loop containing nucleoside triphosphate hydrolases"/>
    <property type="match status" value="3"/>
</dbReference>
<evidence type="ECO:0000256" key="3">
    <source>
        <dbReference type="ARBA" id="ARBA00022737"/>
    </source>
</evidence>
<dbReference type="InterPro" id="IPR003439">
    <property type="entry name" value="ABC_transporter-like_ATP-bd"/>
</dbReference>
<dbReference type="STRING" id="35755.UL82_07575"/>
<evidence type="ECO:0000256" key="13">
    <source>
        <dbReference type="ARBA" id="ARBA00042156"/>
    </source>
</evidence>
<dbReference type="PROSITE" id="PS50893">
    <property type="entry name" value="ABC_TRANSPORTER_2"/>
    <property type="match status" value="1"/>
</dbReference>
<evidence type="ECO:0000256" key="9">
    <source>
        <dbReference type="ARBA" id="ARBA00023125"/>
    </source>
</evidence>
<dbReference type="HOGENOM" id="CLU_001370_2_1_11"/>
<keyword evidence="6" id="KW-0228">DNA excision</keyword>
<comment type="subcellular location">
    <subcellularLocation>
        <location evidence="1">Cytoplasm</location>
    </subcellularLocation>
</comment>
<dbReference type="GO" id="GO:0005737">
    <property type="term" value="C:cytoplasm"/>
    <property type="evidence" value="ECO:0007669"/>
    <property type="project" value="UniProtKB-SubCell"/>
</dbReference>
<evidence type="ECO:0000256" key="12">
    <source>
        <dbReference type="ARBA" id="ARBA00039316"/>
    </source>
</evidence>
<evidence type="ECO:0000256" key="4">
    <source>
        <dbReference type="ARBA" id="ARBA00022741"/>
    </source>
</evidence>
<evidence type="ECO:0000256" key="7">
    <source>
        <dbReference type="ARBA" id="ARBA00022840"/>
    </source>
</evidence>
<dbReference type="KEGG" id="cku:UL82_07575"/>
<evidence type="ECO:0000256" key="2">
    <source>
        <dbReference type="ARBA" id="ARBA00022490"/>
    </source>
</evidence>
<evidence type="ECO:0000256" key="8">
    <source>
        <dbReference type="ARBA" id="ARBA00022881"/>
    </source>
</evidence>
<proteinExistence type="inferred from homology"/>
<evidence type="ECO:0000256" key="1">
    <source>
        <dbReference type="ARBA" id="ARBA00004496"/>
    </source>
</evidence>
<organism evidence="15 16">
    <name type="scientific">Corynebacterium kutscheri</name>
    <dbReference type="NCBI Taxonomy" id="35755"/>
    <lineage>
        <taxon>Bacteria</taxon>
        <taxon>Bacillati</taxon>
        <taxon>Actinomycetota</taxon>
        <taxon>Actinomycetes</taxon>
        <taxon>Mycobacteriales</taxon>
        <taxon>Corynebacteriaceae</taxon>
        <taxon>Corynebacterium</taxon>
    </lineage>
</organism>
<evidence type="ECO:0000259" key="14">
    <source>
        <dbReference type="PROSITE" id="PS50893"/>
    </source>
</evidence>
<dbReference type="OrthoDB" id="9809851at2"/>
<comment type="similarity">
    <text evidence="11">Belongs to the ABC transporter superfamily. UvrA family.</text>
</comment>
<evidence type="ECO:0000313" key="16">
    <source>
        <dbReference type="Proteomes" id="UP000033457"/>
    </source>
</evidence>
<dbReference type="Proteomes" id="UP000033457">
    <property type="component" value="Chromosome"/>
</dbReference>
<keyword evidence="2" id="KW-0963">Cytoplasm</keyword>
<reference evidence="15 16" key="1">
    <citation type="journal article" date="2015" name="Genome Announc.">
        <title>Complete Genome Sequence of Corynebacterium kutscheri DSM 20755, a Corynebacterial Type Strain with Remarkably Low G+C Content of Chromosomal DNA.</title>
        <authorList>
            <person name="Ruckert C."/>
            <person name="Albersmeier A."/>
            <person name="Winkler A."/>
            <person name="Tauch A."/>
        </authorList>
    </citation>
    <scope>NUCLEOTIDE SEQUENCE [LARGE SCALE GENOMIC DNA]</scope>
    <source>
        <strain evidence="15 16">DSM 20755</strain>
    </source>
</reference>
<sequence>MSSSPTAEHGLHDEIVIVGAKENNLKNISLRLPKRQFIVFTGVSGSGKSSLVFSTLAAESQRLINETYTSFVQGFMPTLPRPHVDILQGLTTAIVVNQEPLGTNPRSTVGTATDATSMLRVLFSRLAVPHAGGPGAYSFNVPSVEAAGAIEVKKGTKTTKKRASFSRTGGMCPECEGTGRTSKFAISAFINEELSLNDGALDIPGFKTGGWSYRMYAESNLFPADKPIKDFTTQQREDFLYKEPTKMKIAGINMTYEGLLPRLQKSMLTKDREAMQPYIREFVDRAITFVTCPSCQGTRLAPHALESRINNKNIAELCAMEISDLTIWLEKLNHPEVQLLIDALIATLKNFEAVGLGYLTLDRPAATLSGGEAQRSKMVRHLGSALTDVSYVFDEPTAGLHPHDITRMNDLLRRLADASNTVLVVEHQPATIEAADYIVDMGPGAGKAGGEIIFAGTPKQLAQTDTLTAEHLKHKAIINHTPRTGTGFIEIVNAQRNTLKNVSVSIPTGVLTAITGVAGSGKSSLIHEIPKDETTVLIDQSVIRGSRRSNPATYTGILTAIRSAFAKASGEKPALFSPNSEGACQHCKGSGVTYVDMGFIQGPAAVCEICEGRRFEEHVLQHLFGGKTIADVLAMPANQAAEFFARSESKVPAAQKTSQRMTDVGIGYLTLGQPLSELSGGERQRLKLATHMAEKATTFILDEPTRGLHLADVAKLNKVFDQLVEEGKTVIVVEHNLSVIAHADHIIDMGPGAGSQGGTVVFEGSPEKLLTSDTLTGHYLAQAATT</sequence>
<evidence type="ECO:0000256" key="5">
    <source>
        <dbReference type="ARBA" id="ARBA00022763"/>
    </source>
</evidence>
<gene>
    <name evidence="15" type="ORF">UL82_07575</name>
</gene>
<dbReference type="Pfam" id="PF00005">
    <property type="entry name" value="ABC_tran"/>
    <property type="match status" value="1"/>
</dbReference>
<dbReference type="GO" id="GO:0005524">
    <property type="term" value="F:ATP binding"/>
    <property type="evidence" value="ECO:0007669"/>
    <property type="project" value="UniProtKB-KW"/>
</dbReference>
<dbReference type="Gene3D" id="1.20.1580.10">
    <property type="entry name" value="ABC transporter ATPase like domain"/>
    <property type="match status" value="2"/>
</dbReference>
<dbReference type="Gene3D" id="3.40.50.300">
    <property type="entry name" value="P-loop containing nucleotide triphosphate hydrolases"/>
    <property type="match status" value="2"/>
</dbReference>
<keyword evidence="16" id="KW-1185">Reference proteome</keyword>
<evidence type="ECO:0000313" key="15">
    <source>
        <dbReference type="EMBL" id="AKE41676.1"/>
    </source>
</evidence>
<dbReference type="GO" id="GO:0004518">
    <property type="term" value="F:nuclease activity"/>
    <property type="evidence" value="ECO:0007669"/>
    <property type="project" value="UniProtKB-KW"/>
</dbReference>
<dbReference type="SMART" id="SM00382">
    <property type="entry name" value="AAA"/>
    <property type="match status" value="2"/>
</dbReference>
<dbReference type="GO" id="GO:0016887">
    <property type="term" value="F:ATP hydrolysis activity"/>
    <property type="evidence" value="ECO:0007669"/>
    <property type="project" value="InterPro"/>
</dbReference>
<accession>A0A0F6TE10</accession>
<dbReference type="GO" id="GO:0006281">
    <property type="term" value="P:DNA repair"/>
    <property type="evidence" value="ECO:0007669"/>
    <property type="project" value="UniProtKB-KW"/>
</dbReference>
<protein>
    <recommendedName>
        <fullName evidence="12">UvrABC system protein A</fullName>
    </recommendedName>
    <alternativeName>
        <fullName evidence="13">Excinuclease ABC subunit A</fullName>
    </alternativeName>
</protein>
<dbReference type="RefSeq" id="WP_046440065.1">
    <property type="nucleotide sequence ID" value="NZ_CP011312.1"/>
</dbReference>